<dbReference type="HAMAP" id="MF_01240">
    <property type="entry name" value="UPF0309"/>
    <property type="match status" value="1"/>
</dbReference>
<sequence>MLQEDYSKKINELLSDVEHHQMNVIRQVSKRIADSIQKDGLVHLFGCGHSHMLVEEVFFRAGGLVPVNPMFETSTMLHEGAVKSSQIEKMQGYAEHILKNYRVKEGEVIIIISTSGINSLPIEMAMEAKEKGLTVVALTSTSYRDKESRHPSDKKLEDVADYVIDNMIPYGDALVEIGEDGTKMGPGSTVIGAYVMNSMMMQVVKELKDRNIDPPVFVSGNVEGGMEYNHAHIEKYKNRIKHL</sequence>
<dbReference type="EMBL" id="FNEV01000003">
    <property type="protein sequence ID" value="SDJ26153.1"/>
    <property type="molecule type" value="Genomic_DNA"/>
</dbReference>
<dbReference type="PROSITE" id="PS51464">
    <property type="entry name" value="SIS"/>
    <property type="match status" value="1"/>
</dbReference>
<dbReference type="AlphaFoldDB" id="A0A1G8SAC4"/>
<dbReference type="InterPro" id="IPR001347">
    <property type="entry name" value="SIS_dom"/>
</dbReference>
<organism evidence="3 4">
    <name type="scientific">Salimicrobium halophilum</name>
    <dbReference type="NCBI Taxonomy" id="86666"/>
    <lineage>
        <taxon>Bacteria</taxon>
        <taxon>Bacillati</taxon>
        <taxon>Bacillota</taxon>
        <taxon>Bacilli</taxon>
        <taxon>Bacillales</taxon>
        <taxon>Bacillaceae</taxon>
        <taxon>Salimicrobium</taxon>
    </lineage>
</organism>
<dbReference type="Gene3D" id="3.40.50.10490">
    <property type="entry name" value="Glucose-6-phosphate isomerase like protein, domain 1"/>
    <property type="match status" value="1"/>
</dbReference>
<keyword evidence="3" id="KW-0413">Isomerase</keyword>
<accession>A0A1G8SAC4</accession>
<feature type="domain" description="SIS" evidence="2">
    <location>
        <begin position="32"/>
        <end position="206"/>
    </location>
</feature>
<dbReference type="PANTHER" id="PTHR30390">
    <property type="entry name" value="SEDOHEPTULOSE 7-PHOSPHATE ISOMERASE / DNAA INITIATOR-ASSOCIATING FACTOR FOR REPLICATION INITIATION"/>
    <property type="match status" value="1"/>
</dbReference>
<evidence type="ECO:0000313" key="3">
    <source>
        <dbReference type="EMBL" id="SDJ26153.1"/>
    </source>
</evidence>
<evidence type="ECO:0000313" key="4">
    <source>
        <dbReference type="Proteomes" id="UP000199225"/>
    </source>
</evidence>
<proteinExistence type="inferred from homology"/>
<dbReference type="PANTHER" id="PTHR30390:SF7">
    <property type="entry name" value="PHOSPHOHEPTOSE ISOMERASE"/>
    <property type="match status" value="1"/>
</dbReference>
<reference evidence="4" key="1">
    <citation type="submission" date="2016-10" db="EMBL/GenBank/DDBJ databases">
        <authorList>
            <person name="Varghese N."/>
            <person name="Submissions S."/>
        </authorList>
    </citation>
    <scope>NUCLEOTIDE SEQUENCE [LARGE SCALE GENOMIC DNA]</scope>
    <source>
        <strain evidence="4">DSM 4771</strain>
    </source>
</reference>
<comment type="similarity">
    <text evidence="1">Belongs to the UPF0309 family.</text>
</comment>
<evidence type="ECO:0000256" key="1">
    <source>
        <dbReference type="HAMAP-Rule" id="MF_01240"/>
    </source>
</evidence>
<dbReference type="InterPro" id="IPR050099">
    <property type="entry name" value="SIS_GmhA/DiaA_subfam"/>
</dbReference>
<dbReference type="InterPro" id="IPR046348">
    <property type="entry name" value="SIS_dom_sf"/>
</dbReference>
<dbReference type="Pfam" id="PF13580">
    <property type="entry name" value="SIS_2"/>
    <property type="match status" value="1"/>
</dbReference>
<evidence type="ECO:0000259" key="2">
    <source>
        <dbReference type="PROSITE" id="PS51464"/>
    </source>
</evidence>
<keyword evidence="4" id="KW-1185">Reference proteome</keyword>
<dbReference type="NCBIfam" id="NF002805">
    <property type="entry name" value="PRK02947.1"/>
    <property type="match status" value="1"/>
</dbReference>
<dbReference type="InterPro" id="IPR022951">
    <property type="entry name" value="UPF0309"/>
</dbReference>
<protein>
    <recommendedName>
        <fullName evidence="1">UPF0309 protein SAMN04490247_1343</fullName>
    </recommendedName>
</protein>
<dbReference type="GO" id="GO:0097367">
    <property type="term" value="F:carbohydrate derivative binding"/>
    <property type="evidence" value="ECO:0007669"/>
    <property type="project" value="InterPro"/>
</dbReference>
<gene>
    <name evidence="3" type="ORF">SAMN04490247_1343</name>
</gene>
<dbReference type="GO" id="GO:0016853">
    <property type="term" value="F:isomerase activity"/>
    <property type="evidence" value="ECO:0007669"/>
    <property type="project" value="UniProtKB-KW"/>
</dbReference>
<dbReference type="CDD" id="cd05013">
    <property type="entry name" value="SIS_RpiR"/>
    <property type="match status" value="1"/>
</dbReference>
<dbReference type="STRING" id="86666.SAMN04490247_1343"/>
<dbReference type="RefSeq" id="WP_176757450.1">
    <property type="nucleotide sequence ID" value="NZ_FNEV01000003.1"/>
</dbReference>
<dbReference type="Proteomes" id="UP000199225">
    <property type="component" value="Unassembled WGS sequence"/>
</dbReference>
<name>A0A1G8SAC4_9BACI</name>
<dbReference type="GO" id="GO:1901135">
    <property type="term" value="P:carbohydrate derivative metabolic process"/>
    <property type="evidence" value="ECO:0007669"/>
    <property type="project" value="InterPro"/>
</dbReference>
<dbReference type="InterPro" id="IPR035472">
    <property type="entry name" value="RpiR-like_SIS"/>
</dbReference>
<dbReference type="SUPFAM" id="SSF53697">
    <property type="entry name" value="SIS domain"/>
    <property type="match status" value="1"/>
</dbReference>